<dbReference type="STRING" id="115783.SAMN02745119_00753"/>
<sequence>MTFYPPEYNKDNFNCPYCGVYSVQKRAELGYSLHSSRYYTTRMSVALCTHRPEPL</sequence>
<name>A0A1T4L3W5_9BACT</name>
<evidence type="ECO:0000313" key="2">
    <source>
        <dbReference type="Proteomes" id="UP000190102"/>
    </source>
</evidence>
<accession>A0A1T4L3W5</accession>
<protein>
    <submittedName>
        <fullName evidence="1">Uncharacterized protein</fullName>
    </submittedName>
</protein>
<dbReference type="AlphaFoldDB" id="A0A1T4L3W5"/>
<dbReference type="EMBL" id="FUWR01000002">
    <property type="protein sequence ID" value="SJZ49422.1"/>
    <property type="molecule type" value="Genomic_DNA"/>
</dbReference>
<evidence type="ECO:0000313" key="1">
    <source>
        <dbReference type="EMBL" id="SJZ49422.1"/>
    </source>
</evidence>
<gene>
    <name evidence="1" type="ORF">SAMN02745119_00753</name>
</gene>
<proteinExistence type="predicted"/>
<keyword evidence="2" id="KW-1185">Reference proteome</keyword>
<organism evidence="1 2">
    <name type="scientific">Trichlorobacter thiogenes</name>
    <dbReference type="NCBI Taxonomy" id="115783"/>
    <lineage>
        <taxon>Bacteria</taxon>
        <taxon>Pseudomonadati</taxon>
        <taxon>Thermodesulfobacteriota</taxon>
        <taxon>Desulfuromonadia</taxon>
        <taxon>Geobacterales</taxon>
        <taxon>Geobacteraceae</taxon>
        <taxon>Trichlorobacter</taxon>
    </lineage>
</organism>
<dbReference type="Proteomes" id="UP000190102">
    <property type="component" value="Unassembled WGS sequence"/>
</dbReference>
<reference evidence="2" key="1">
    <citation type="submission" date="2017-02" db="EMBL/GenBank/DDBJ databases">
        <authorList>
            <person name="Varghese N."/>
            <person name="Submissions S."/>
        </authorList>
    </citation>
    <scope>NUCLEOTIDE SEQUENCE [LARGE SCALE GENOMIC DNA]</scope>
    <source>
        <strain evidence="2">ATCC BAA-34</strain>
    </source>
</reference>